<feature type="region of interest" description="Disordered" evidence="13">
    <location>
        <begin position="341"/>
        <end position="381"/>
    </location>
</feature>
<dbReference type="InterPro" id="IPR011009">
    <property type="entry name" value="Kinase-like_dom_sf"/>
</dbReference>
<keyword evidence="7 12" id="KW-0067">ATP-binding</keyword>
<evidence type="ECO:0000256" key="9">
    <source>
        <dbReference type="ARBA" id="ARBA00048329"/>
    </source>
</evidence>
<dbReference type="InterPro" id="IPR029458">
    <property type="entry name" value="Ras-bd_By2"/>
</dbReference>
<feature type="binding site" evidence="11">
    <location>
        <position position="520"/>
    </location>
    <ligand>
        <name>Mg(2+)</name>
        <dbReference type="ChEBI" id="CHEBI:18420"/>
    </ligand>
</feature>
<feature type="binding site" evidence="12">
    <location>
        <position position="416"/>
    </location>
    <ligand>
        <name>ATP</name>
        <dbReference type="ChEBI" id="CHEBI:30616"/>
    </ligand>
</feature>
<dbReference type="KEGG" id="som:SOMG_03118"/>
<dbReference type="PROSITE" id="PS00107">
    <property type="entry name" value="PROTEIN_KINASE_ATP"/>
    <property type="match status" value="1"/>
</dbReference>
<dbReference type="SUPFAM" id="SSF56112">
    <property type="entry name" value="Protein kinase-like (PK-like)"/>
    <property type="match status" value="1"/>
</dbReference>
<keyword evidence="6 16" id="KW-0418">Kinase</keyword>
<dbReference type="Proteomes" id="UP001212411">
    <property type="component" value="Chromosome 2"/>
</dbReference>
<name>A0AAF0AYE0_9SCHI</name>
<dbReference type="Pfam" id="PF07647">
    <property type="entry name" value="SAM_2"/>
    <property type="match status" value="1"/>
</dbReference>
<organism evidence="16 17">
    <name type="scientific">Schizosaccharomyces osmophilus</name>
    <dbReference type="NCBI Taxonomy" id="2545709"/>
    <lineage>
        <taxon>Eukaryota</taxon>
        <taxon>Fungi</taxon>
        <taxon>Dikarya</taxon>
        <taxon>Ascomycota</taxon>
        <taxon>Taphrinomycotina</taxon>
        <taxon>Schizosaccharomycetes</taxon>
        <taxon>Schizosaccharomycetales</taxon>
        <taxon>Schizosaccharomycetaceae</taxon>
        <taxon>Schizosaccharomyces</taxon>
    </lineage>
</organism>
<comment type="similarity">
    <text evidence="1">Belongs to the protein kinase superfamily. STE Ser/Thr protein kinase family. MAP kinase kinase kinase subfamily.</text>
</comment>
<evidence type="ECO:0000256" key="8">
    <source>
        <dbReference type="ARBA" id="ARBA00047559"/>
    </source>
</evidence>
<dbReference type="InterPro" id="IPR001660">
    <property type="entry name" value="SAM"/>
</dbReference>
<evidence type="ECO:0000256" key="1">
    <source>
        <dbReference type="ARBA" id="ARBA00006529"/>
    </source>
</evidence>
<dbReference type="GO" id="GO:0005524">
    <property type="term" value="F:ATP binding"/>
    <property type="evidence" value="ECO:0007669"/>
    <property type="project" value="UniProtKB-UniRule"/>
</dbReference>
<evidence type="ECO:0000256" key="5">
    <source>
        <dbReference type="ARBA" id="ARBA00022741"/>
    </source>
</evidence>
<evidence type="ECO:0000256" key="13">
    <source>
        <dbReference type="SAM" id="MobiDB-lite"/>
    </source>
</evidence>
<evidence type="ECO:0000313" key="16">
    <source>
        <dbReference type="EMBL" id="WBW74524.1"/>
    </source>
</evidence>
<keyword evidence="5 12" id="KW-0547">Nucleotide-binding</keyword>
<keyword evidence="17" id="KW-1185">Reference proteome</keyword>
<evidence type="ECO:0000256" key="11">
    <source>
        <dbReference type="PIRSR" id="PIRSR000615-3"/>
    </source>
</evidence>
<dbReference type="Gene3D" id="3.10.20.90">
    <property type="entry name" value="Phosphatidylinositol 3-kinase Catalytic Subunit, Chain A, domain 1"/>
    <property type="match status" value="1"/>
</dbReference>
<evidence type="ECO:0000259" key="15">
    <source>
        <dbReference type="PROSITE" id="PS50105"/>
    </source>
</evidence>
<dbReference type="PANTHER" id="PTHR11584:SF369">
    <property type="entry name" value="MITOGEN-ACTIVATED PROTEIN KINASE KINASE KINASE 19-RELATED"/>
    <property type="match status" value="1"/>
</dbReference>
<dbReference type="InterPro" id="IPR008271">
    <property type="entry name" value="Ser/Thr_kinase_AS"/>
</dbReference>
<feature type="domain" description="SAM" evidence="15">
    <location>
        <begin position="4"/>
        <end position="67"/>
    </location>
</feature>
<evidence type="ECO:0000313" key="17">
    <source>
        <dbReference type="Proteomes" id="UP001212411"/>
    </source>
</evidence>
<dbReference type="InterPro" id="IPR029071">
    <property type="entry name" value="Ubiquitin-like_domsf"/>
</dbReference>
<keyword evidence="4" id="KW-0808">Transferase</keyword>
<accession>A0AAF0AYE0</accession>
<dbReference type="EC" id="2.7.11.25" evidence="2"/>
<dbReference type="Gene3D" id="1.10.510.10">
    <property type="entry name" value="Transferase(Phosphotransferase) domain 1"/>
    <property type="match status" value="1"/>
</dbReference>
<gene>
    <name evidence="16" type="primary">byr2</name>
    <name evidence="16" type="ORF">SOMG_03118</name>
</gene>
<dbReference type="CDD" id="cd09487">
    <property type="entry name" value="SAM_superfamily"/>
    <property type="match status" value="1"/>
</dbReference>
<evidence type="ECO:0000259" key="14">
    <source>
        <dbReference type="PROSITE" id="PS50011"/>
    </source>
</evidence>
<dbReference type="PROSITE" id="PS50105">
    <property type="entry name" value="SAM_DOMAIN"/>
    <property type="match status" value="1"/>
</dbReference>
<dbReference type="Gene3D" id="1.10.150.50">
    <property type="entry name" value="Transcription Factor, Ets-1"/>
    <property type="match status" value="1"/>
</dbReference>
<dbReference type="InterPro" id="IPR017441">
    <property type="entry name" value="Protein_kinase_ATP_BS"/>
</dbReference>
<evidence type="ECO:0000256" key="7">
    <source>
        <dbReference type="ARBA" id="ARBA00022840"/>
    </source>
</evidence>
<evidence type="ECO:0000256" key="3">
    <source>
        <dbReference type="ARBA" id="ARBA00022527"/>
    </source>
</evidence>
<sequence>MENYSVEKVCGWLKKTGFEEYVDAFAQHKIEGRHLARLSHPLLEELGISDVGKRQEFLRERNRLRDAPKPCILRFIACNGQTRTIQSFGNYSETLNLALRKFSLPDEGKYIVCVTQSSQVRPISEEAFQEIYLNPSSSERERLIIVSETKTCPSFEDLRKSWEIESSQPLPGNFNSSRNFSSLLSENIQKTLFPSDRTNASCLSIQRPPSELISSRISHFFPEHQPKLLEKTLYNSFVGTQNIHPSRENTFGKEILPKSRSLRRQHLEFLKSMSSLKINTLDDSKVANKIAPRTKSDIEKKTKLGVASKTPPMQNSSFSQKFSERHGVASIQTAALRNNQLPSAAPKMSPIPSPTFVEHVTPASPTPTTTSEETNPGEEEVEEPVRWIRGALIGSGSFGQVYLGMNASSGELMAVKQISLGDFKKSKERHSSLFNSLVGEIDLLQELAHEHIVQYLGSNLTSEYLNIFLEYVPGGSVTGLLEMYGSFEAPLVRNFIKQTLEGLQYLHSKGIVHRDIKGANILVDNKGKIKISDFGISKKLELENPSDKAISPRQSLQGSSFWMAPEVVKQTQHTEKTDIWSLGCLVIEMLTSKHPYPTCDQMQAIFKIGQNIPPEYPSDATPSVHDFLNTTFAIDCNERPTASELLQHPFIAK</sequence>
<comment type="catalytic activity">
    <reaction evidence="8">
        <text>L-threonyl-[protein] + ATP = O-phospho-L-threonyl-[protein] + ADP + H(+)</text>
        <dbReference type="Rhea" id="RHEA:46608"/>
        <dbReference type="Rhea" id="RHEA-COMP:11060"/>
        <dbReference type="Rhea" id="RHEA-COMP:11605"/>
        <dbReference type="ChEBI" id="CHEBI:15378"/>
        <dbReference type="ChEBI" id="CHEBI:30013"/>
        <dbReference type="ChEBI" id="CHEBI:30616"/>
        <dbReference type="ChEBI" id="CHEBI:61977"/>
        <dbReference type="ChEBI" id="CHEBI:456216"/>
        <dbReference type="EC" id="2.7.11.25"/>
    </reaction>
</comment>
<dbReference type="SMART" id="SM01304">
    <property type="entry name" value="Ras_bdg_2"/>
    <property type="match status" value="1"/>
</dbReference>
<evidence type="ECO:0000256" key="4">
    <source>
        <dbReference type="ARBA" id="ARBA00022679"/>
    </source>
</evidence>
<dbReference type="PROSITE" id="PS50011">
    <property type="entry name" value="PROTEIN_KINASE_DOM"/>
    <property type="match status" value="1"/>
</dbReference>
<feature type="domain" description="Protein kinase" evidence="14">
    <location>
        <begin position="387"/>
        <end position="651"/>
    </location>
</feature>
<protein>
    <recommendedName>
        <fullName evidence="2">mitogen-activated protein kinase kinase kinase</fullName>
        <ecNumber evidence="2">2.7.11.25</ecNumber>
    </recommendedName>
</protein>
<dbReference type="Pfam" id="PF00069">
    <property type="entry name" value="Pkinase"/>
    <property type="match status" value="1"/>
</dbReference>
<evidence type="ECO:0000256" key="10">
    <source>
        <dbReference type="PIRSR" id="PIRSR000615-1"/>
    </source>
</evidence>
<proteinExistence type="inferred from homology"/>
<keyword evidence="11" id="KW-0460">Magnesium</keyword>
<keyword evidence="3" id="KW-0723">Serine/threonine-protein kinase</keyword>
<dbReference type="InterPro" id="IPR013761">
    <property type="entry name" value="SAM/pointed_sf"/>
</dbReference>
<evidence type="ECO:0000256" key="12">
    <source>
        <dbReference type="PROSITE-ProRule" id="PRU10141"/>
    </source>
</evidence>
<feature type="active site" description="Proton acceptor" evidence="10">
    <location>
        <position position="515"/>
    </location>
</feature>
<dbReference type="SUPFAM" id="SSF54236">
    <property type="entry name" value="Ubiquitin-like"/>
    <property type="match status" value="1"/>
</dbReference>
<dbReference type="GO" id="GO:0004709">
    <property type="term" value="F:MAP kinase kinase kinase activity"/>
    <property type="evidence" value="ECO:0007669"/>
    <property type="project" value="UniProtKB-EC"/>
</dbReference>
<dbReference type="AlphaFoldDB" id="A0AAF0AYE0"/>
<dbReference type="FunFam" id="3.30.200.20:FF:000387">
    <property type="entry name" value="Serine/threonine-protein kinase STE11"/>
    <property type="match status" value="1"/>
</dbReference>
<dbReference type="PROSITE" id="PS00108">
    <property type="entry name" value="PROTEIN_KINASE_ST"/>
    <property type="match status" value="1"/>
</dbReference>
<dbReference type="EMBL" id="CP115612">
    <property type="protein sequence ID" value="WBW74524.1"/>
    <property type="molecule type" value="Genomic_DNA"/>
</dbReference>
<feature type="binding site" evidence="11">
    <location>
        <position position="533"/>
    </location>
    <ligand>
        <name>Mg(2+)</name>
        <dbReference type="ChEBI" id="CHEBI:18420"/>
    </ligand>
</feature>
<reference evidence="16 17" key="1">
    <citation type="journal article" date="2023" name="G3 (Bethesda)">
        <title>A high-quality reference genome for the fission yeast Schizosaccharomyces osmophilus.</title>
        <authorList>
            <person name="Jia G.S."/>
            <person name="Zhang W.C."/>
            <person name="Liang Y."/>
            <person name="Liu X.H."/>
            <person name="Rhind N."/>
            <person name="Pidoux A."/>
            <person name="Brysch-Herzberg M."/>
            <person name="Du L.L."/>
        </authorList>
    </citation>
    <scope>NUCLEOTIDE SEQUENCE [LARGE SCALE GENOMIC DNA]</scope>
    <source>
        <strain evidence="16 17">CBS 15793</strain>
    </source>
</reference>
<dbReference type="SMART" id="SM00454">
    <property type="entry name" value="SAM"/>
    <property type="match status" value="1"/>
</dbReference>
<comment type="catalytic activity">
    <reaction evidence="9">
        <text>L-seryl-[protein] + ATP = O-phospho-L-seryl-[protein] + ADP + H(+)</text>
        <dbReference type="Rhea" id="RHEA:17989"/>
        <dbReference type="Rhea" id="RHEA-COMP:9863"/>
        <dbReference type="Rhea" id="RHEA-COMP:11604"/>
        <dbReference type="ChEBI" id="CHEBI:15378"/>
        <dbReference type="ChEBI" id="CHEBI:29999"/>
        <dbReference type="ChEBI" id="CHEBI:30616"/>
        <dbReference type="ChEBI" id="CHEBI:83421"/>
        <dbReference type="ChEBI" id="CHEBI:456216"/>
        <dbReference type="EC" id="2.7.11.25"/>
    </reaction>
</comment>
<dbReference type="GO" id="GO:0046872">
    <property type="term" value="F:metal ion binding"/>
    <property type="evidence" value="ECO:0007669"/>
    <property type="project" value="UniProtKB-KW"/>
</dbReference>
<dbReference type="PANTHER" id="PTHR11584">
    <property type="entry name" value="SERINE/THREONINE PROTEIN KINASE"/>
    <property type="match status" value="1"/>
</dbReference>
<feature type="compositionally biased region" description="Low complexity" evidence="13">
    <location>
        <begin position="361"/>
        <end position="374"/>
    </location>
</feature>
<evidence type="ECO:0000256" key="2">
    <source>
        <dbReference type="ARBA" id="ARBA00012406"/>
    </source>
</evidence>
<keyword evidence="11" id="KW-0479">Metal-binding</keyword>
<dbReference type="SMART" id="SM00220">
    <property type="entry name" value="S_TKc"/>
    <property type="match status" value="1"/>
</dbReference>
<evidence type="ECO:0000256" key="6">
    <source>
        <dbReference type="ARBA" id="ARBA00022777"/>
    </source>
</evidence>
<dbReference type="InterPro" id="IPR000719">
    <property type="entry name" value="Prot_kinase_dom"/>
</dbReference>
<dbReference type="RefSeq" id="XP_056038767.1">
    <property type="nucleotide sequence ID" value="XM_056181909.1"/>
</dbReference>
<dbReference type="SUPFAM" id="SSF47769">
    <property type="entry name" value="SAM/Pointed domain"/>
    <property type="match status" value="1"/>
</dbReference>
<dbReference type="GeneID" id="80876598"/>